<dbReference type="NCBIfam" id="NF001567">
    <property type="entry name" value="PRK00389.1"/>
    <property type="match status" value="1"/>
</dbReference>
<comment type="subunit">
    <text evidence="4">The glycine cleavage system is composed of four proteins: P, T, L and H.</text>
</comment>
<feature type="domain" description="GCVT N-terminal" evidence="6">
    <location>
        <begin position="8"/>
        <end position="281"/>
    </location>
</feature>
<keyword evidence="8" id="KW-0489">Methyltransferase</keyword>
<protein>
    <recommendedName>
        <fullName evidence="4">Aminomethyltransferase</fullName>
        <ecNumber evidence="4">2.1.2.10</ecNumber>
    </recommendedName>
    <alternativeName>
        <fullName evidence="4">Glycine cleavage system T protein</fullName>
    </alternativeName>
</protein>
<evidence type="ECO:0000256" key="1">
    <source>
        <dbReference type="ARBA" id="ARBA00008609"/>
    </source>
</evidence>
<dbReference type="SUPFAM" id="SSF103025">
    <property type="entry name" value="Folate-binding domain"/>
    <property type="match status" value="1"/>
</dbReference>
<dbReference type="GO" id="GO:0032259">
    <property type="term" value="P:methylation"/>
    <property type="evidence" value="ECO:0007669"/>
    <property type="project" value="UniProtKB-KW"/>
</dbReference>
<feature type="domain" description="Aminomethyltransferase C-terminal" evidence="7">
    <location>
        <begin position="311"/>
        <end position="392"/>
    </location>
</feature>
<dbReference type="EMBL" id="JACJIH010000001">
    <property type="protein sequence ID" value="MBA8922732.1"/>
    <property type="molecule type" value="Genomic_DNA"/>
</dbReference>
<dbReference type="SUPFAM" id="SSF101790">
    <property type="entry name" value="Aminomethyltransferase beta-barrel domain"/>
    <property type="match status" value="1"/>
</dbReference>
<organism evidence="8 9">
    <name type="scientific">Nesterenkonia jeotgali</name>
    <dbReference type="NCBI Taxonomy" id="317018"/>
    <lineage>
        <taxon>Bacteria</taxon>
        <taxon>Bacillati</taxon>
        <taxon>Actinomycetota</taxon>
        <taxon>Actinomycetes</taxon>
        <taxon>Micrococcales</taxon>
        <taxon>Micrococcaceae</taxon>
        <taxon>Nesterenkonia</taxon>
    </lineage>
</organism>
<evidence type="ECO:0000313" key="9">
    <source>
        <dbReference type="Proteomes" id="UP000546252"/>
    </source>
</evidence>
<evidence type="ECO:0000313" key="8">
    <source>
        <dbReference type="EMBL" id="MBA8922732.1"/>
    </source>
</evidence>
<evidence type="ECO:0000259" key="6">
    <source>
        <dbReference type="Pfam" id="PF01571"/>
    </source>
</evidence>
<evidence type="ECO:0000259" key="7">
    <source>
        <dbReference type="Pfam" id="PF08669"/>
    </source>
</evidence>
<dbReference type="FunFam" id="3.30.70.1400:FF:000001">
    <property type="entry name" value="Aminomethyltransferase"/>
    <property type="match status" value="1"/>
</dbReference>
<comment type="function">
    <text evidence="4">The glycine cleavage system catalyzes the degradation of glycine.</text>
</comment>
<comment type="catalytic activity">
    <reaction evidence="4">
        <text>N(6)-[(R)-S(8)-aminomethyldihydrolipoyl]-L-lysyl-[protein] + (6S)-5,6,7,8-tetrahydrofolate = N(6)-[(R)-dihydrolipoyl]-L-lysyl-[protein] + (6R)-5,10-methylene-5,6,7,8-tetrahydrofolate + NH4(+)</text>
        <dbReference type="Rhea" id="RHEA:16945"/>
        <dbReference type="Rhea" id="RHEA-COMP:10475"/>
        <dbReference type="Rhea" id="RHEA-COMP:10492"/>
        <dbReference type="ChEBI" id="CHEBI:15636"/>
        <dbReference type="ChEBI" id="CHEBI:28938"/>
        <dbReference type="ChEBI" id="CHEBI:57453"/>
        <dbReference type="ChEBI" id="CHEBI:83100"/>
        <dbReference type="ChEBI" id="CHEBI:83143"/>
        <dbReference type="EC" id="2.1.2.10"/>
    </reaction>
</comment>
<dbReference type="GO" id="GO:0005829">
    <property type="term" value="C:cytosol"/>
    <property type="evidence" value="ECO:0007669"/>
    <property type="project" value="TreeGrafter"/>
</dbReference>
<dbReference type="InterPro" id="IPR006222">
    <property type="entry name" value="GCVT_N"/>
</dbReference>
<evidence type="ECO:0000256" key="5">
    <source>
        <dbReference type="PIRSR" id="PIRSR006487-1"/>
    </source>
</evidence>
<dbReference type="Pfam" id="PF01571">
    <property type="entry name" value="GCV_T"/>
    <property type="match status" value="1"/>
</dbReference>
<accession>A0A839FX12</accession>
<gene>
    <name evidence="4" type="primary">gcvT</name>
    <name evidence="8" type="ORF">HNR24_002665</name>
</gene>
<evidence type="ECO:0000256" key="2">
    <source>
        <dbReference type="ARBA" id="ARBA00022576"/>
    </source>
</evidence>
<dbReference type="PANTHER" id="PTHR43757">
    <property type="entry name" value="AMINOMETHYLTRANSFERASE"/>
    <property type="match status" value="1"/>
</dbReference>
<dbReference type="InterPro" id="IPR013977">
    <property type="entry name" value="GcvT_C"/>
</dbReference>
<dbReference type="PIRSF" id="PIRSF006487">
    <property type="entry name" value="GcvT"/>
    <property type="match status" value="1"/>
</dbReference>
<feature type="binding site" evidence="5">
    <location>
        <position position="220"/>
    </location>
    <ligand>
        <name>substrate</name>
    </ligand>
</feature>
<dbReference type="GO" id="GO:0004047">
    <property type="term" value="F:aminomethyltransferase activity"/>
    <property type="evidence" value="ECO:0007669"/>
    <property type="project" value="UniProtKB-UniRule"/>
</dbReference>
<keyword evidence="3 4" id="KW-0808">Transferase</keyword>
<dbReference type="InterPro" id="IPR029043">
    <property type="entry name" value="GcvT/YgfZ_C"/>
</dbReference>
<comment type="caution">
    <text evidence="8">The sequence shown here is derived from an EMBL/GenBank/DDBJ whole genome shotgun (WGS) entry which is preliminary data.</text>
</comment>
<dbReference type="Pfam" id="PF08669">
    <property type="entry name" value="GCV_T_C"/>
    <property type="match status" value="1"/>
</dbReference>
<reference evidence="8 9" key="1">
    <citation type="submission" date="2020-08" db="EMBL/GenBank/DDBJ databases">
        <title>Sequencing the genomes of 1000 actinobacteria strains.</title>
        <authorList>
            <person name="Klenk H.-P."/>
        </authorList>
    </citation>
    <scope>NUCLEOTIDE SEQUENCE [LARGE SCALE GENOMIC DNA]</scope>
    <source>
        <strain evidence="8 9">DSM 19081</strain>
    </source>
</reference>
<dbReference type="EC" id="2.1.2.10" evidence="4"/>
<sequence length="396" mass="41698">MRETALSAAHAELGASFTDFGGWKMPLKYSSELEEHHAVRTTAGLFDLSHMGEIRIIGPDAATFLNTALVGNLAAVKIGKAKYTLICREDGGILDDLIAYRIDENEYLLVPNAANREVVAAALSERAAAGPAGAAADGAAADGAAPEGTGFEVEVWDESEGISLIAVQGPAAQKIISSVVRANETFLVEELGYYAFTTVSIGGDEILLARTGYTGEDGFELFLPNDKAHALWLALLEAGSDDGLVPCGLACRDSLRLEAGMPLYGNELSTERVSFEAGLPVVSFSKEENFVGRAALEAAKAEGRGKTTGQRLVGLKGLGKRAGRGGYPVLAVEGEDAGATVGAVTSGLPSPTLGYPIAMAYVDIAHTEPGTRLDVDLRGKPQPFEVIPLPFYRRER</sequence>
<dbReference type="InterPro" id="IPR022903">
    <property type="entry name" value="GcvT_bac"/>
</dbReference>
<evidence type="ECO:0000256" key="4">
    <source>
        <dbReference type="HAMAP-Rule" id="MF_00259"/>
    </source>
</evidence>
<evidence type="ECO:0000256" key="3">
    <source>
        <dbReference type="ARBA" id="ARBA00022679"/>
    </source>
</evidence>
<dbReference type="GO" id="GO:0008483">
    <property type="term" value="F:transaminase activity"/>
    <property type="evidence" value="ECO:0007669"/>
    <property type="project" value="UniProtKB-KW"/>
</dbReference>
<keyword evidence="2 4" id="KW-0032">Aminotransferase</keyword>
<dbReference type="Gene3D" id="3.30.1360.120">
    <property type="entry name" value="Probable tRNA modification gtpase trme, domain 1"/>
    <property type="match status" value="1"/>
</dbReference>
<comment type="similarity">
    <text evidence="1 4">Belongs to the GcvT family.</text>
</comment>
<dbReference type="GO" id="GO:0008168">
    <property type="term" value="F:methyltransferase activity"/>
    <property type="evidence" value="ECO:0007669"/>
    <property type="project" value="UniProtKB-KW"/>
</dbReference>
<dbReference type="RefSeq" id="WP_182496005.1">
    <property type="nucleotide sequence ID" value="NZ_BAAAKT010000001.1"/>
</dbReference>
<dbReference type="AlphaFoldDB" id="A0A839FX12"/>
<dbReference type="InterPro" id="IPR027266">
    <property type="entry name" value="TrmE/GcvT-like"/>
</dbReference>
<dbReference type="PANTHER" id="PTHR43757:SF2">
    <property type="entry name" value="AMINOMETHYLTRANSFERASE, MITOCHONDRIAL"/>
    <property type="match status" value="1"/>
</dbReference>
<dbReference type="Proteomes" id="UP000546252">
    <property type="component" value="Unassembled WGS sequence"/>
</dbReference>
<name>A0A839FX12_9MICC</name>
<dbReference type="GO" id="GO:0019464">
    <property type="term" value="P:glycine decarboxylation via glycine cleavage system"/>
    <property type="evidence" value="ECO:0007669"/>
    <property type="project" value="UniProtKB-UniRule"/>
</dbReference>
<dbReference type="HAMAP" id="MF_00259">
    <property type="entry name" value="GcvT"/>
    <property type="match status" value="1"/>
</dbReference>
<proteinExistence type="inferred from homology"/>
<dbReference type="InterPro" id="IPR028896">
    <property type="entry name" value="GcvT/YgfZ/DmdA"/>
</dbReference>